<gene>
    <name evidence="1" type="ORF">GLYMA_18G109300</name>
</gene>
<dbReference type="EnsemblPlants" id="KRG98950">
    <property type="protein sequence ID" value="KRG98950"/>
    <property type="gene ID" value="GLYMA_18G109300"/>
</dbReference>
<evidence type="ECO:0000313" key="3">
    <source>
        <dbReference type="Proteomes" id="UP000008827"/>
    </source>
</evidence>
<reference evidence="1" key="3">
    <citation type="submission" date="2018-07" db="EMBL/GenBank/DDBJ databases">
        <title>WGS assembly of Glycine max.</title>
        <authorList>
            <person name="Schmutz J."/>
            <person name="Cannon S."/>
            <person name="Schlueter J."/>
            <person name="Ma J."/>
            <person name="Mitros T."/>
            <person name="Nelson W."/>
            <person name="Hyten D."/>
            <person name="Song Q."/>
            <person name="Thelen J."/>
            <person name="Cheng J."/>
            <person name="Xu D."/>
            <person name="Hellsten U."/>
            <person name="May G."/>
            <person name="Yu Y."/>
            <person name="Sakurai T."/>
            <person name="Umezawa T."/>
            <person name="Bhattacharyya M."/>
            <person name="Sandhu D."/>
            <person name="Valliyodan B."/>
            <person name="Lindquist E."/>
            <person name="Peto M."/>
            <person name="Grant D."/>
            <person name="Shu S."/>
            <person name="Goodstein D."/>
            <person name="Barry K."/>
            <person name="Futrell-Griggs M."/>
            <person name="Abernathy B."/>
            <person name="Du J."/>
            <person name="Tian Z."/>
            <person name="Zhu L."/>
            <person name="Gill N."/>
            <person name="Joshi T."/>
            <person name="Libault M."/>
            <person name="Sethuraman A."/>
            <person name="Zhang X."/>
            <person name="Shinozaki K."/>
            <person name="Nguyen H."/>
            <person name="Wing R."/>
            <person name="Cregan P."/>
            <person name="Specht J."/>
            <person name="Grimwood J."/>
            <person name="Rokhsar D."/>
            <person name="Stacey G."/>
            <person name="Shoemaker R."/>
            <person name="Jackson S."/>
        </authorList>
    </citation>
    <scope>NUCLEOTIDE SEQUENCE</scope>
    <source>
        <tissue evidence="1">Callus</tissue>
    </source>
</reference>
<accession>A0A0R0EYY1</accession>
<evidence type="ECO:0000313" key="2">
    <source>
        <dbReference type="EnsemblPlants" id="KRG98950"/>
    </source>
</evidence>
<dbReference type="Proteomes" id="UP000008827">
    <property type="component" value="Chromosome 18"/>
</dbReference>
<reference evidence="2" key="2">
    <citation type="submission" date="2018-02" db="UniProtKB">
        <authorList>
            <consortium name="EnsemblPlants"/>
        </authorList>
    </citation>
    <scope>IDENTIFICATION</scope>
    <source>
        <strain evidence="2">Williams 82</strain>
    </source>
</reference>
<dbReference type="Gramene" id="KRG98950">
    <property type="protein sequence ID" value="KRG98950"/>
    <property type="gene ID" value="GLYMA_18G109300"/>
</dbReference>
<sequence>MPDESRKGTLVLIFKNKGDIPNCVSYTCIKLISHTMKLYIKVIENRLRVGARIAENRFYAKEVCNISHISFRKFDGKVYK</sequence>
<proteinExistence type="predicted"/>
<dbReference type="InParanoid" id="A0A0R0EYY1"/>
<dbReference type="EMBL" id="CM000851">
    <property type="protein sequence ID" value="KRG98950.1"/>
    <property type="molecule type" value="Genomic_DNA"/>
</dbReference>
<protein>
    <submittedName>
        <fullName evidence="1 2">Uncharacterized protein</fullName>
    </submittedName>
</protein>
<dbReference type="AlphaFoldDB" id="A0A0R0EYY1"/>
<reference evidence="1 2" key="1">
    <citation type="journal article" date="2010" name="Nature">
        <title>Genome sequence of the palaeopolyploid soybean.</title>
        <authorList>
            <person name="Schmutz J."/>
            <person name="Cannon S.B."/>
            <person name="Schlueter J."/>
            <person name="Ma J."/>
            <person name="Mitros T."/>
            <person name="Nelson W."/>
            <person name="Hyten D.L."/>
            <person name="Song Q."/>
            <person name="Thelen J.J."/>
            <person name="Cheng J."/>
            <person name="Xu D."/>
            <person name="Hellsten U."/>
            <person name="May G.D."/>
            <person name="Yu Y."/>
            <person name="Sakurai T."/>
            <person name="Umezawa T."/>
            <person name="Bhattacharyya M.K."/>
            <person name="Sandhu D."/>
            <person name="Valliyodan B."/>
            <person name="Lindquist E."/>
            <person name="Peto M."/>
            <person name="Grant D."/>
            <person name="Shu S."/>
            <person name="Goodstein D."/>
            <person name="Barry K."/>
            <person name="Futrell-Griggs M."/>
            <person name="Abernathy B."/>
            <person name="Du J."/>
            <person name="Tian Z."/>
            <person name="Zhu L."/>
            <person name="Gill N."/>
            <person name="Joshi T."/>
            <person name="Libault M."/>
            <person name="Sethuraman A."/>
            <person name="Zhang X.-C."/>
            <person name="Shinozaki K."/>
            <person name="Nguyen H.T."/>
            <person name="Wing R.A."/>
            <person name="Cregan P."/>
            <person name="Specht J."/>
            <person name="Grimwood J."/>
            <person name="Rokhsar D."/>
            <person name="Stacey G."/>
            <person name="Shoemaker R.C."/>
            <person name="Jackson S.A."/>
        </authorList>
    </citation>
    <scope>NUCLEOTIDE SEQUENCE</scope>
    <source>
        <strain evidence="2">cv. Williams 82</strain>
        <tissue evidence="1">Callus</tissue>
    </source>
</reference>
<evidence type="ECO:0000313" key="1">
    <source>
        <dbReference type="EMBL" id="KRG98950.1"/>
    </source>
</evidence>
<name>A0A0R0EYY1_SOYBN</name>
<keyword evidence="3" id="KW-1185">Reference proteome</keyword>
<organism evidence="1">
    <name type="scientific">Glycine max</name>
    <name type="common">Soybean</name>
    <name type="synonym">Glycine hispida</name>
    <dbReference type="NCBI Taxonomy" id="3847"/>
    <lineage>
        <taxon>Eukaryota</taxon>
        <taxon>Viridiplantae</taxon>
        <taxon>Streptophyta</taxon>
        <taxon>Embryophyta</taxon>
        <taxon>Tracheophyta</taxon>
        <taxon>Spermatophyta</taxon>
        <taxon>Magnoliopsida</taxon>
        <taxon>eudicotyledons</taxon>
        <taxon>Gunneridae</taxon>
        <taxon>Pentapetalae</taxon>
        <taxon>rosids</taxon>
        <taxon>fabids</taxon>
        <taxon>Fabales</taxon>
        <taxon>Fabaceae</taxon>
        <taxon>Papilionoideae</taxon>
        <taxon>50 kb inversion clade</taxon>
        <taxon>NPAAA clade</taxon>
        <taxon>indigoferoid/millettioid clade</taxon>
        <taxon>Phaseoleae</taxon>
        <taxon>Glycine</taxon>
        <taxon>Glycine subgen. Soja</taxon>
    </lineage>
</organism>